<evidence type="ECO:0000313" key="2">
    <source>
        <dbReference type="EMBL" id="MBB3957583.1"/>
    </source>
</evidence>
<dbReference type="SUPFAM" id="SSF54593">
    <property type="entry name" value="Glyoxalase/Bleomycin resistance protein/Dihydroxybiphenyl dioxygenase"/>
    <property type="match status" value="2"/>
</dbReference>
<evidence type="ECO:0000313" key="3">
    <source>
        <dbReference type="Proteomes" id="UP000548867"/>
    </source>
</evidence>
<feature type="domain" description="VOC" evidence="1">
    <location>
        <begin position="135"/>
        <end position="247"/>
    </location>
</feature>
<dbReference type="InterPro" id="IPR004360">
    <property type="entry name" value="Glyas_Fos-R_dOase_dom"/>
</dbReference>
<keyword evidence="2" id="KW-0560">Oxidoreductase</keyword>
<keyword evidence="2" id="KW-0456">Lyase</keyword>
<dbReference type="EMBL" id="JACIDX010000027">
    <property type="protein sequence ID" value="MBB3957583.1"/>
    <property type="molecule type" value="Genomic_DNA"/>
</dbReference>
<dbReference type="InterPro" id="IPR037523">
    <property type="entry name" value="VOC_core"/>
</dbReference>
<proteinExistence type="predicted"/>
<dbReference type="AlphaFoldDB" id="A0A7W6G8N3"/>
<organism evidence="2 3">
    <name type="scientific">Novosphingobium sediminicola</name>
    <dbReference type="NCBI Taxonomy" id="563162"/>
    <lineage>
        <taxon>Bacteria</taxon>
        <taxon>Pseudomonadati</taxon>
        <taxon>Pseudomonadota</taxon>
        <taxon>Alphaproteobacteria</taxon>
        <taxon>Sphingomonadales</taxon>
        <taxon>Sphingomonadaceae</taxon>
        <taxon>Novosphingobium</taxon>
    </lineage>
</organism>
<protein>
    <submittedName>
        <fullName evidence="2">Catechol 2,3-dioxygenase-like lactoylglutathione lyase family enzyme</fullName>
    </submittedName>
</protein>
<dbReference type="GO" id="GO:0016829">
    <property type="term" value="F:lyase activity"/>
    <property type="evidence" value="ECO:0007669"/>
    <property type="project" value="UniProtKB-KW"/>
</dbReference>
<sequence length="307" mass="33649">MMKLRSIELALPKAAEAHRWMIDIWGCADGGRMGDTFYLRGSGTFPYLMAISESADNFVRSTTFVCSPERLAQVAQAATARGLNAAPCVSSDPGGGHGIVVELAEGELLRFLVDATEVAPIEGHSKASRRVMPVKLTHVVFNSADAEASGDIVEEVLGFRVSDRTKGMVFVRCNEAHHSTAFARAGFSSLNHVAFEMEDLDAVMRGIGNMRDHGFAPAWGPGRHGPGDNVYAYYIAPFGPVIEYSTPVEKVAPDYRTGEPDDWTWPEKRIDQWGVSDKDFAGLRVAEEAFRFRREWQPAPINEVIGA</sequence>
<dbReference type="Gene3D" id="3.10.180.10">
    <property type="entry name" value="2,3-Dihydroxybiphenyl 1,2-Dioxygenase, domain 1"/>
    <property type="match status" value="2"/>
</dbReference>
<dbReference type="InterPro" id="IPR029068">
    <property type="entry name" value="Glyas_Bleomycin-R_OHBP_Dase"/>
</dbReference>
<dbReference type="Pfam" id="PF00903">
    <property type="entry name" value="Glyoxalase"/>
    <property type="match status" value="1"/>
</dbReference>
<reference evidence="2 3" key="1">
    <citation type="submission" date="2020-08" db="EMBL/GenBank/DDBJ databases">
        <title>Genomic Encyclopedia of Type Strains, Phase IV (KMG-IV): sequencing the most valuable type-strain genomes for metagenomic binning, comparative biology and taxonomic classification.</title>
        <authorList>
            <person name="Goeker M."/>
        </authorList>
    </citation>
    <scope>NUCLEOTIDE SEQUENCE [LARGE SCALE GENOMIC DNA]</scope>
    <source>
        <strain evidence="2 3">DSM 27057</strain>
    </source>
</reference>
<comment type="caution">
    <text evidence="2">The sequence shown here is derived from an EMBL/GenBank/DDBJ whole genome shotgun (WGS) entry which is preliminary data.</text>
</comment>
<gene>
    <name evidence="2" type="ORF">GGR38_004557</name>
</gene>
<dbReference type="GO" id="GO:0051213">
    <property type="term" value="F:dioxygenase activity"/>
    <property type="evidence" value="ECO:0007669"/>
    <property type="project" value="UniProtKB-KW"/>
</dbReference>
<keyword evidence="3" id="KW-1185">Reference proteome</keyword>
<accession>A0A7W6G8N3</accession>
<dbReference type="PROSITE" id="PS51819">
    <property type="entry name" value="VOC"/>
    <property type="match status" value="1"/>
</dbReference>
<evidence type="ECO:0000259" key="1">
    <source>
        <dbReference type="PROSITE" id="PS51819"/>
    </source>
</evidence>
<keyword evidence="2" id="KW-0223">Dioxygenase</keyword>
<name>A0A7W6G8N3_9SPHN</name>
<dbReference type="Proteomes" id="UP000548867">
    <property type="component" value="Unassembled WGS sequence"/>
</dbReference>